<feature type="region of interest" description="Disordered" evidence="1">
    <location>
        <begin position="74"/>
        <end position="169"/>
    </location>
</feature>
<proteinExistence type="predicted"/>
<keyword evidence="2" id="KW-0472">Membrane</keyword>
<dbReference type="OrthoDB" id="10551161at2759"/>
<organism evidence="3 4">
    <name type="scientific">Aedes aegypti</name>
    <name type="common">Yellowfever mosquito</name>
    <name type="synonym">Culex aegypti</name>
    <dbReference type="NCBI Taxonomy" id="7159"/>
    <lineage>
        <taxon>Eukaryota</taxon>
        <taxon>Metazoa</taxon>
        <taxon>Ecdysozoa</taxon>
        <taxon>Arthropoda</taxon>
        <taxon>Hexapoda</taxon>
        <taxon>Insecta</taxon>
        <taxon>Pterygota</taxon>
        <taxon>Neoptera</taxon>
        <taxon>Endopterygota</taxon>
        <taxon>Diptera</taxon>
        <taxon>Nematocera</taxon>
        <taxon>Culicoidea</taxon>
        <taxon>Culicidae</taxon>
        <taxon>Culicinae</taxon>
        <taxon>Aedini</taxon>
        <taxon>Aedes</taxon>
        <taxon>Stegomyia</taxon>
    </lineage>
</organism>
<dbReference type="AlphaFoldDB" id="A0A1S4FX85"/>
<evidence type="ECO:0000256" key="2">
    <source>
        <dbReference type="SAM" id="Phobius"/>
    </source>
</evidence>
<dbReference type="Proteomes" id="UP000008820">
    <property type="component" value="Chromosome 3"/>
</dbReference>
<keyword evidence="2" id="KW-0812">Transmembrane</keyword>
<feature type="compositionally biased region" description="Low complexity" evidence="1">
    <location>
        <begin position="82"/>
        <end position="99"/>
    </location>
</feature>
<evidence type="ECO:0000256" key="1">
    <source>
        <dbReference type="SAM" id="MobiDB-lite"/>
    </source>
</evidence>
<protein>
    <submittedName>
        <fullName evidence="3">Uncharacterized protein</fullName>
    </submittedName>
</protein>
<keyword evidence="4" id="KW-1185">Reference proteome</keyword>
<dbReference type="EnsemblMetazoa" id="AAEL012853-RA">
    <property type="protein sequence ID" value="AAEL012853-PA"/>
    <property type="gene ID" value="AAEL012853"/>
</dbReference>
<sequence>MVTIKNDIESSSGAFIPTSSHQPVKDVNLKQEGARQSRRRSYRCVTIVSVVVLVLMGFGIGGVLYFGKTLKRTPTQVKDGMPSTTTVAVPEEPTVSPPTFTDPYDGTETSVGPTDDDDEFDIDGPVDSSTSSTSSTTTMTSRWKLWSDEGSGSEDDDYYDSGSGDGLVI</sequence>
<feature type="compositionally biased region" description="Polar residues" evidence="1">
    <location>
        <begin position="9"/>
        <end position="21"/>
    </location>
</feature>
<feature type="compositionally biased region" description="Acidic residues" evidence="1">
    <location>
        <begin position="114"/>
        <end position="124"/>
    </location>
</feature>
<gene>
    <name evidence="3" type="primary">5576908</name>
</gene>
<accession>A0A1S4FX85</accession>
<reference evidence="3 4" key="1">
    <citation type="submission" date="2017-06" db="EMBL/GenBank/DDBJ databases">
        <title>Aedes aegypti genome working group (AGWG) sequencing and assembly.</title>
        <authorList>
            <consortium name="Aedes aegypti Genome Working Group (AGWG)"/>
            <person name="Matthews B.J."/>
        </authorList>
    </citation>
    <scope>NUCLEOTIDE SEQUENCE [LARGE SCALE GENOMIC DNA]</scope>
    <source>
        <strain evidence="3 4">LVP_AGWG</strain>
    </source>
</reference>
<evidence type="ECO:0000313" key="3">
    <source>
        <dbReference type="EnsemblMetazoa" id="AAEL012853-PA"/>
    </source>
</evidence>
<dbReference type="VEuPathDB" id="VectorBase:AAEL012853"/>
<feature type="transmembrane region" description="Helical" evidence="2">
    <location>
        <begin position="44"/>
        <end position="66"/>
    </location>
</feature>
<name>A0A1S4FX85_AEDAE</name>
<feature type="region of interest" description="Disordered" evidence="1">
    <location>
        <begin position="1"/>
        <end position="21"/>
    </location>
</feature>
<reference evidence="3" key="2">
    <citation type="submission" date="2020-05" db="UniProtKB">
        <authorList>
            <consortium name="EnsemblMetazoa"/>
        </authorList>
    </citation>
    <scope>IDENTIFICATION</scope>
    <source>
        <strain evidence="3">LVP_AGWG</strain>
    </source>
</reference>
<feature type="compositionally biased region" description="Low complexity" evidence="1">
    <location>
        <begin position="128"/>
        <end position="141"/>
    </location>
</feature>
<keyword evidence="2" id="KW-1133">Transmembrane helix</keyword>
<evidence type="ECO:0000313" key="4">
    <source>
        <dbReference type="Proteomes" id="UP000008820"/>
    </source>
</evidence>
<dbReference type="InParanoid" id="A0A1S4FX85"/>